<keyword evidence="3" id="KW-0378">Hydrolase</keyword>
<name>A0ABU5BLP6_9PSED</name>
<accession>A0ABU5BLP6</accession>
<evidence type="ECO:0000259" key="5">
    <source>
        <dbReference type="PROSITE" id="PS51935"/>
    </source>
</evidence>
<evidence type="ECO:0000256" key="2">
    <source>
        <dbReference type="ARBA" id="ARBA00022670"/>
    </source>
</evidence>
<evidence type="ECO:0000256" key="3">
    <source>
        <dbReference type="ARBA" id="ARBA00022801"/>
    </source>
</evidence>
<dbReference type="InterPro" id="IPR000064">
    <property type="entry name" value="NLP_P60_dom"/>
</dbReference>
<keyword evidence="4" id="KW-0788">Thiol protease</keyword>
<evidence type="ECO:0000256" key="1">
    <source>
        <dbReference type="ARBA" id="ARBA00007074"/>
    </source>
</evidence>
<keyword evidence="7" id="KW-1185">Reference proteome</keyword>
<comment type="caution">
    <text evidence="6">The sequence shown here is derived from an EMBL/GenBank/DDBJ whole genome shotgun (WGS) entry which is preliminary data.</text>
</comment>
<dbReference type="InterPro" id="IPR038765">
    <property type="entry name" value="Papain-like_cys_pep_sf"/>
</dbReference>
<dbReference type="Proteomes" id="UP001287024">
    <property type="component" value="Unassembled WGS sequence"/>
</dbReference>
<sequence length="588" mass="65739">MNNKEQWRQRCSEEIGKPYIWGAEGPDAYDCSGFVQWALRLLNMDPSGDQTAEGLYRFFSKGRSRPVEPQQADLGDLVFFGTEDAITHVALAWGVAQMLEAGGGGRKTTSAAIARQQGAAVRIRPINRRKDLVAILRPDGLQWQGNAELEAVFGYGRYTDAPPLTEWLDDGRHMQLKRPFGYVQENGNEWPVPTNAIVDGASIPRVFWSLIGGPFEGLYRNASIVHDFYCDERSRPWRQTHQMFYDGIVCSGVEEVKAKILYYAVYRFGPRWSLGPAAMLDRFEAAGEFEQVSAPLPAEAFDPASFEADASFIIKANPDLDAIELLADGRSVVSVDEPPELQALSLEAAALAARRPLLERLVNLQEGTAGLTVDAGEGDLLSRYNRFVQDPVQEGELEAAPLLESLKSEYEMLYASCQIRPEHKGEVAWHRQKLLQYRARYESVAAKTGAPWWFIGIVHALEASFNFNGHLHNGDPLSGRTTQVPRGRPPVWNPPNDWESSAIDAINYQRFGGLTDWDLASALYRWESYNGWGYHPKGIHSPYLWSFSNHYTKGKFVQDGKYDPDTVSRQCGAAVMLRALQDAGIVTI</sequence>
<dbReference type="PANTHER" id="PTHR47359:SF3">
    <property type="entry name" value="NLP_P60 DOMAIN-CONTAINING PROTEIN-RELATED"/>
    <property type="match status" value="1"/>
</dbReference>
<dbReference type="InterPro" id="IPR051794">
    <property type="entry name" value="PG_Endopeptidase_C40"/>
</dbReference>
<dbReference type="Pfam" id="PF00877">
    <property type="entry name" value="NLPC_P60"/>
    <property type="match status" value="1"/>
</dbReference>
<dbReference type="InterPro" id="IPR010767">
    <property type="entry name" value="Phage_CGC-2007_Cje0229"/>
</dbReference>
<dbReference type="PROSITE" id="PS51935">
    <property type="entry name" value="NLPC_P60"/>
    <property type="match status" value="1"/>
</dbReference>
<evidence type="ECO:0000313" key="6">
    <source>
        <dbReference type="EMBL" id="MDX9677267.1"/>
    </source>
</evidence>
<dbReference type="Gene3D" id="3.90.1720.10">
    <property type="entry name" value="endopeptidase domain like (from Nostoc punctiforme)"/>
    <property type="match status" value="1"/>
</dbReference>
<evidence type="ECO:0000313" key="7">
    <source>
        <dbReference type="Proteomes" id="UP001287024"/>
    </source>
</evidence>
<keyword evidence="2" id="KW-0645">Protease</keyword>
<proteinExistence type="inferred from homology"/>
<comment type="similarity">
    <text evidence="1">Belongs to the peptidase C40 family.</text>
</comment>
<feature type="domain" description="NlpC/P60" evidence="5">
    <location>
        <begin position="1"/>
        <end position="130"/>
    </location>
</feature>
<protein>
    <submittedName>
        <fullName evidence="6">DUF1353 domain-containing protein</fullName>
    </submittedName>
</protein>
<gene>
    <name evidence="6" type="ORF">QMK45_15215</name>
</gene>
<evidence type="ECO:0000256" key="4">
    <source>
        <dbReference type="ARBA" id="ARBA00022807"/>
    </source>
</evidence>
<dbReference type="EMBL" id="JASFAG010000002">
    <property type="protein sequence ID" value="MDX9677267.1"/>
    <property type="molecule type" value="Genomic_DNA"/>
</dbReference>
<dbReference type="PANTHER" id="PTHR47359">
    <property type="entry name" value="PEPTIDOGLYCAN DL-ENDOPEPTIDASE CWLO"/>
    <property type="match status" value="1"/>
</dbReference>
<dbReference type="SUPFAM" id="SSF54001">
    <property type="entry name" value="Cysteine proteinases"/>
    <property type="match status" value="1"/>
</dbReference>
<reference evidence="6 7" key="1">
    <citation type="submission" date="2023-05" db="EMBL/GenBank/DDBJ databases">
        <title>Siderophore-mediated competition between Bacillus subtilis and Pseudomonas marginalis.</title>
        <authorList>
            <person name="Lyng M."/>
            <person name="Joergensen J.P.B."/>
            <person name="Schostag M.D."/>
            <person name="Jarmusch S.A."/>
            <person name="Aguilar D.K.C."/>
            <person name="Andrade C.N.L."/>
            <person name="Kovacs A.T."/>
        </authorList>
    </citation>
    <scope>NUCLEOTIDE SEQUENCE [LARGE SCALE GENOMIC DNA]</scope>
    <source>
        <strain evidence="6 7">P8_72</strain>
    </source>
</reference>
<dbReference type="Pfam" id="PF07087">
    <property type="entry name" value="DUF1353"/>
    <property type="match status" value="1"/>
</dbReference>
<dbReference type="RefSeq" id="WP_320336611.1">
    <property type="nucleotide sequence ID" value="NZ_JASFAG010000002.1"/>
</dbReference>
<organism evidence="6 7">
    <name type="scientific">Pseudomonas zeae</name>
    <dbReference type="NCBI Taxonomy" id="2745510"/>
    <lineage>
        <taxon>Bacteria</taxon>
        <taxon>Pseudomonadati</taxon>
        <taxon>Pseudomonadota</taxon>
        <taxon>Gammaproteobacteria</taxon>
        <taxon>Pseudomonadales</taxon>
        <taxon>Pseudomonadaceae</taxon>
        <taxon>Pseudomonas</taxon>
    </lineage>
</organism>